<dbReference type="Pfam" id="PF00646">
    <property type="entry name" value="F-box"/>
    <property type="match status" value="1"/>
</dbReference>
<proteinExistence type="predicted"/>
<evidence type="ECO:0000313" key="3">
    <source>
        <dbReference type="EMBL" id="GFZ20271.1"/>
    </source>
</evidence>
<feature type="domain" description="F-box" evidence="1">
    <location>
        <begin position="42"/>
        <end position="74"/>
    </location>
</feature>
<dbReference type="Pfam" id="PF24758">
    <property type="entry name" value="LRR_At5g56370"/>
    <property type="match status" value="1"/>
</dbReference>
<accession>A0A7J0HBD0</accession>
<dbReference type="InterPro" id="IPR050232">
    <property type="entry name" value="FBL13/AtMIF1-like"/>
</dbReference>
<dbReference type="InterPro" id="IPR036047">
    <property type="entry name" value="F-box-like_dom_sf"/>
</dbReference>
<organism evidence="3 4">
    <name type="scientific">Actinidia rufa</name>
    <dbReference type="NCBI Taxonomy" id="165716"/>
    <lineage>
        <taxon>Eukaryota</taxon>
        <taxon>Viridiplantae</taxon>
        <taxon>Streptophyta</taxon>
        <taxon>Embryophyta</taxon>
        <taxon>Tracheophyta</taxon>
        <taxon>Spermatophyta</taxon>
        <taxon>Magnoliopsida</taxon>
        <taxon>eudicotyledons</taxon>
        <taxon>Gunneridae</taxon>
        <taxon>Pentapetalae</taxon>
        <taxon>asterids</taxon>
        <taxon>Ericales</taxon>
        <taxon>Actinidiaceae</taxon>
        <taxon>Actinidia</taxon>
    </lineage>
</organism>
<dbReference type="PANTHER" id="PTHR31900:SF34">
    <property type="entry name" value="EMB|CAB62440.1-RELATED"/>
    <property type="match status" value="1"/>
</dbReference>
<dbReference type="InterPro" id="IPR032675">
    <property type="entry name" value="LRR_dom_sf"/>
</dbReference>
<sequence>MNYFPVSLSGFPSYYPLLFQSPPITKSTTKFTFEEDRISVFTDEILLHILSFLPTKHAVGTSILSKRWKNLWTELTDLDFDYELEFHPLKVYYPGNRLRWLRSLQFKTFVDKVIRERTSPRVRKFSLRITRLIHVRCLNEWISAAIERGVQEIDISIHVEDKDKLVELPQCLFNCETLVVLKLKSLLQLTNVASSVCLPSLKTLHLDIHCKNVEFIQKLINSCPSLEDLSTHGDDIKIIFPNLKRLNAWKTSNMVVDTPKLQYLSLRCESVPFRSDAMKELPALVEANVMVEKGTINEIKDLLRKISHARRLAISTPTICDVSCYKIDDVPEFPNLNYLEFLPLESCDVLRFLKLCPRVETLVVNLDKYRYPFDESSSIDSQTQEMAGSKVVGGSRTCALWWWEG</sequence>
<dbReference type="EMBL" id="BJWL01000028">
    <property type="protein sequence ID" value="GFZ20271.1"/>
    <property type="molecule type" value="Genomic_DNA"/>
</dbReference>
<comment type="caution">
    <text evidence="3">The sequence shown here is derived from an EMBL/GenBank/DDBJ whole genome shotgun (WGS) entry which is preliminary data.</text>
</comment>
<dbReference type="InterPro" id="IPR001810">
    <property type="entry name" value="F-box_dom"/>
</dbReference>
<protein>
    <recommendedName>
        <fullName evidence="5">F-box/RNI-like superfamily protein</fullName>
    </recommendedName>
</protein>
<evidence type="ECO:0000313" key="4">
    <source>
        <dbReference type="Proteomes" id="UP000585474"/>
    </source>
</evidence>
<dbReference type="CDD" id="cd22160">
    <property type="entry name" value="F-box_AtFBL13-like"/>
    <property type="match status" value="1"/>
</dbReference>
<reference evidence="3 4" key="1">
    <citation type="submission" date="2019-07" db="EMBL/GenBank/DDBJ databases">
        <title>De Novo Assembly of kiwifruit Actinidia rufa.</title>
        <authorList>
            <person name="Sugita-Konishi S."/>
            <person name="Sato K."/>
            <person name="Mori E."/>
            <person name="Abe Y."/>
            <person name="Kisaki G."/>
            <person name="Hamano K."/>
            <person name="Suezawa K."/>
            <person name="Otani M."/>
            <person name="Fukuda T."/>
            <person name="Manabe T."/>
            <person name="Gomi K."/>
            <person name="Tabuchi M."/>
            <person name="Akimitsu K."/>
            <person name="Kataoka I."/>
        </authorList>
    </citation>
    <scope>NUCLEOTIDE SEQUENCE [LARGE SCALE GENOMIC DNA]</scope>
    <source>
        <strain evidence="4">cv. Fuchu</strain>
    </source>
</reference>
<dbReference type="SUPFAM" id="SSF52047">
    <property type="entry name" value="RNI-like"/>
    <property type="match status" value="1"/>
</dbReference>
<dbReference type="SUPFAM" id="SSF81383">
    <property type="entry name" value="F-box domain"/>
    <property type="match status" value="1"/>
</dbReference>
<dbReference type="Gene3D" id="1.20.1280.50">
    <property type="match status" value="1"/>
</dbReference>
<evidence type="ECO:0008006" key="5">
    <source>
        <dbReference type="Google" id="ProtNLM"/>
    </source>
</evidence>
<gene>
    <name evidence="3" type="ORF">Acr_28g0009760</name>
</gene>
<dbReference type="AlphaFoldDB" id="A0A7J0HBD0"/>
<evidence type="ECO:0000259" key="1">
    <source>
        <dbReference type="Pfam" id="PF00646"/>
    </source>
</evidence>
<dbReference type="InterPro" id="IPR055411">
    <property type="entry name" value="LRR_FXL15/At3g58940/PEG3-like"/>
</dbReference>
<dbReference type="Gene3D" id="3.80.10.10">
    <property type="entry name" value="Ribonuclease Inhibitor"/>
    <property type="match status" value="1"/>
</dbReference>
<name>A0A7J0HBD0_9ERIC</name>
<evidence type="ECO:0000259" key="2">
    <source>
        <dbReference type="Pfam" id="PF24758"/>
    </source>
</evidence>
<dbReference type="Proteomes" id="UP000585474">
    <property type="component" value="Unassembled WGS sequence"/>
</dbReference>
<keyword evidence="4" id="KW-1185">Reference proteome</keyword>
<dbReference type="InterPro" id="IPR053781">
    <property type="entry name" value="F-box_AtFBL13-like"/>
</dbReference>
<dbReference type="PANTHER" id="PTHR31900">
    <property type="entry name" value="F-BOX/RNI SUPERFAMILY PROTEIN-RELATED"/>
    <property type="match status" value="1"/>
</dbReference>
<feature type="domain" description="F-box/LRR-repeat protein 15/At3g58940/PEG3-like LRR" evidence="2">
    <location>
        <begin position="138"/>
        <end position="269"/>
    </location>
</feature>
<dbReference type="OrthoDB" id="594804at2759"/>